<comment type="caution">
    <text evidence="1">The sequence shown here is derived from an EMBL/GenBank/DDBJ whole genome shotgun (WGS) entry which is preliminary data.</text>
</comment>
<proteinExistence type="predicted"/>
<evidence type="ECO:0000313" key="2">
    <source>
        <dbReference type="Proteomes" id="UP000175679"/>
    </source>
</evidence>
<evidence type="ECO:0000313" key="1">
    <source>
        <dbReference type="EMBL" id="OEY86783.1"/>
    </source>
</evidence>
<accession>A0A1E7QJZ8</accession>
<dbReference type="AlphaFoldDB" id="A0A1E7QJZ8"/>
<organism evidence="1 2">
    <name type="scientific">Wolbachia pipientis</name>
    <dbReference type="NCBI Taxonomy" id="955"/>
    <lineage>
        <taxon>Bacteria</taxon>
        <taxon>Pseudomonadati</taxon>
        <taxon>Pseudomonadota</taxon>
        <taxon>Alphaproteobacteria</taxon>
        <taxon>Rickettsiales</taxon>
        <taxon>Anaplasmataceae</taxon>
        <taxon>Wolbachieae</taxon>
        <taxon>Wolbachia</taxon>
    </lineage>
</organism>
<dbReference type="EMBL" id="MJMG01000005">
    <property type="protein sequence ID" value="OEY86783.1"/>
    <property type="molecule type" value="Genomic_DNA"/>
</dbReference>
<protein>
    <submittedName>
        <fullName evidence="1">Uncharacterized protein</fullName>
    </submittedName>
</protein>
<keyword evidence="2" id="KW-1185">Reference proteome</keyword>
<sequence>MICRLLQKIEPLLAKKVNITKDRTRWESYRATYTTSKELKEEKEELFWKKESAHSKNRDSYGKK</sequence>
<name>A0A1E7QJZ8_WOLPI</name>
<dbReference type="Proteomes" id="UP000175679">
    <property type="component" value="Unassembled WGS sequence"/>
</dbReference>
<reference evidence="1 2" key="1">
    <citation type="submission" date="2016-09" db="EMBL/GenBank/DDBJ databases">
        <title>Genomic evidence for plant-parasitic nematodes as the earliest Wolbachia hosts.</title>
        <authorList>
            <person name="Brown A.M."/>
            <person name="Wasala S.K."/>
            <person name="Howe D.K."/>
            <person name="Peetz A.B."/>
            <person name="Zasada I.A."/>
            <person name="Denver D.R."/>
        </authorList>
    </citation>
    <scope>NUCLEOTIDE SEQUENCE [LARGE SCALE GENOMIC DNA]</scope>
    <source>
        <strain evidence="2">wPpe</strain>
    </source>
</reference>
<gene>
    <name evidence="1" type="ORF">BIY23_01980</name>
</gene>